<dbReference type="SUPFAM" id="SSF51735">
    <property type="entry name" value="NAD(P)-binding Rossmann-fold domains"/>
    <property type="match status" value="1"/>
</dbReference>
<dbReference type="InterPro" id="IPR036291">
    <property type="entry name" value="NAD(P)-bd_dom_sf"/>
</dbReference>
<keyword evidence="3 10" id="KW-0444">Lipid biosynthesis</keyword>
<dbReference type="PANTHER" id="PTHR11011:SF61">
    <property type="entry name" value="FATTY ACYL-COA REDUCTASE"/>
    <property type="match status" value="1"/>
</dbReference>
<feature type="domain" description="Fatty acyl-CoA reductase C-terminal" evidence="11">
    <location>
        <begin position="365"/>
        <end position="457"/>
    </location>
</feature>
<comment type="function">
    <text evidence="10">Catalyzes the reduction of fatty acyl-CoA to fatty alcohols.</text>
</comment>
<dbReference type="FunFam" id="3.40.50.720:FF:000143">
    <property type="entry name" value="Fatty acyl-CoA reductase"/>
    <property type="match status" value="1"/>
</dbReference>
<feature type="transmembrane region" description="Helical" evidence="10">
    <location>
        <begin position="471"/>
        <end position="492"/>
    </location>
</feature>
<sequence>MTSTEVDKLPDRIAETYHGRTVFITGGSGFLGKVLIEKLLRCCTGVKKIYILIRNKKGKTPKERIQDIFSNPLYDTLKKSNPDSFKKCEAIAGDVLEIDLGISQEDRKKLRDEVEFFYHSAATTRFDDTMKYAVTMNTRGTKFALDLANECKKLKCFVHVSTAYVNPLEDVLDEKYYPPPANPYEVLNSINWIKEDAMGNFTKQLLGDIPNTYTFTKALAESLVYDQMEKLPAIIVRPSVVIPIYKDPLPGWCNNLQGPMGLFVGAGKGIIRSMYMDSKSYADMVPADVCVNGMLCATWYHVNVDKKQRYFNLTSTSDYQFSWEEIIELGKDVIFNRIPFNQIVWYPGGSMKKSRLHHAICFYLFQIIPALFIDLLLVILGYKPVLYQIQRRIEKGGEMFEYYTAKAWNFTNDKIRGARDLLNKRERTKYIMDGEGLDLKDYFEQCIHTVRIVNLKETDDMLPAARRNMKIMWAVDKICKGLFFYFLFLYTYRFLSSLVF</sequence>
<dbReference type="Proteomes" id="UP001516400">
    <property type="component" value="Unassembled WGS sequence"/>
</dbReference>
<dbReference type="EMBL" id="JABFTP020000042">
    <property type="protein sequence ID" value="KAL3270862.1"/>
    <property type="molecule type" value="Genomic_DNA"/>
</dbReference>
<dbReference type="AlphaFoldDB" id="A0ABD2MXE4"/>
<dbReference type="Pfam" id="PF03015">
    <property type="entry name" value="Sterile"/>
    <property type="match status" value="1"/>
</dbReference>
<evidence type="ECO:0000259" key="11">
    <source>
        <dbReference type="Pfam" id="PF03015"/>
    </source>
</evidence>
<comment type="similarity">
    <text evidence="2 10">Belongs to the fatty acyl-CoA reductase family.</text>
</comment>
<dbReference type="EC" id="1.2.1.84" evidence="10"/>
<evidence type="ECO:0000259" key="12">
    <source>
        <dbReference type="Pfam" id="PF07993"/>
    </source>
</evidence>
<keyword evidence="8 10" id="KW-0472">Membrane</keyword>
<keyword evidence="4 10" id="KW-0812">Transmembrane</keyword>
<evidence type="ECO:0000256" key="8">
    <source>
        <dbReference type="ARBA" id="ARBA00023136"/>
    </source>
</evidence>
<gene>
    <name evidence="13" type="ORF">HHI36_021380</name>
</gene>
<comment type="catalytic activity">
    <reaction evidence="9 10">
        <text>a long-chain fatty acyl-CoA + 2 NADPH + 2 H(+) = a long-chain primary fatty alcohol + 2 NADP(+) + CoA</text>
        <dbReference type="Rhea" id="RHEA:52716"/>
        <dbReference type="ChEBI" id="CHEBI:15378"/>
        <dbReference type="ChEBI" id="CHEBI:57287"/>
        <dbReference type="ChEBI" id="CHEBI:57783"/>
        <dbReference type="ChEBI" id="CHEBI:58349"/>
        <dbReference type="ChEBI" id="CHEBI:77396"/>
        <dbReference type="ChEBI" id="CHEBI:83139"/>
        <dbReference type="EC" id="1.2.1.84"/>
    </reaction>
</comment>
<dbReference type="InterPro" id="IPR033640">
    <property type="entry name" value="FAR_C"/>
</dbReference>
<comment type="caution">
    <text evidence="13">The sequence shown here is derived from an EMBL/GenBank/DDBJ whole genome shotgun (WGS) entry which is preliminary data.</text>
</comment>
<dbReference type="Gene3D" id="3.40.50.720">
    <property type="entry name" value="NAD(P)-binding Rossmann-like Domain"/>
    <property type="match status" value="1"/>
</dbReference>
<evidence type="ECO:0000256" key="4">
    <source>
        <dbReference type="ARBA" id="ARBA00022692"/>
    </source>
</evidence>
<organism evidence="13 14">
    <name type="scientific">Cryptolaemus montrouzieri</name>
    <dbReference type="NCBI Taxonomy" id="559131"/>
    <lineage>
        <taxon>Eukaryota</taxon>
        <taxon>Metazoa</taxon>
        <taxon>Ecdysozoa</taxon>
        <taxon>Arthropoda</taxon>
        <taxon>Hexapoda</taxon>
        <taxon>Insecta</taxon>
        <taxon>Pterygota</taxon>
        <taxon>Neoptera</taxon>
        <taxon>Endopterygota</taxon>
        <taxon>Coleoptera</taxon>
        <taxon>Polyphaga</taxon>
        <taxon>Cucujiformia</taxon>
        <taxon>Coccinelloidea</taxon>
        <taxon>Coccinellidae</taxon>
        <taxon>Scymninae</taxon>
        <taxon>Scymnini</taxon>
        <taxon>Cryptolaemus</taxon>
    </lineage>
</organism>
<keyword evidence="5 10" id="KW-0521">NADP</keyword>
<evidence type="ECO:0000256" key="1">
    <source>
        <dbReference type="ARBA" id="ARBA00004141"/>
    </source>
</evidence>
<proteinExistence type="inferred from homology"/>
<evidence type="ECO:0000256" key="2">
    <source>
        <dbReference type="ARBA" id="ARBA00005928"/>
    </source>
</evidence>
<evidence type="ECO:0000256" key="3">
    <source>
        <dbReference type="ARBA" id="ARBA00022516"/>
    </source>
</evidence>
<evidence type="ECO:0000256" key="7">
    <source>
        <dbReference type="ARBA" id="ARBA00023098"/>
    </source>
</evidence>
<evidence type="ECO:0000256" key="10">
    <source>
        <dbReference type="RuleBase" id="RU363097"/>
    </source>
</evidence>
<dbReference type="InterPro" id="IPR013120">
    <property type="entry name" value="FAR_NAD-bd"/>
</dbReference>
<dbReference type="GO" id="GO:0016020">
    <property type="term" value="C:membrane"/>
    <property type="evidence" value="ECO:0007669"/>
    <property type="project" value="UniProtKB-SubCell"/>
</dbReference>
<dbReference type="CDD" id="cd05236">
    <property type="entry name" value="FAR-N_SDR_e"/>
    <property type="match status" value="1"/>
</dbReference>
<dbReference type="GO" id="GO:1901568">
    <property type="term" value="P:fatty acid derivative metabolic process"/>
    <property type="evidence" value="ECO:0007669"/>
    <property type="project" value="UniProtKB-ARBA"/>
</dbReference>
<comment type="subcellular location">
    <subcellularLocation>
        <location evidence="1">Membrane</location>
        <topology evidence="1">Multi-pass membrane protein</topology>
    </subcellularLocation>
</comment>
<evidence type="ECO:0000313" key="14">
    <source>
        <dbReference type="Proteomes" id="UP001516400"/>
    </source>
</evidence>
<feature type="domain" description="Thioester reductase (TE)" evidence="12">
    <location>
        <begin position="24"/>
        <end position="294"/>
    </location>
</feature>
<evidence type="ECO:0000313" key="13">
    <source>
        <dbReference type="EMBL" id="KAL3270862.1"/>
    </source>
</evidence>
<protein>
    <recommendedName>
        <fullName evidence="10">Fatty acyl-CoA reductase</fullName>
        <ecNumber evidence="10">1.2.1.84</ecNumber>
    </recommendedName>
</protein>
<feature type="transmembrane region" description="Helical" evidence="10">
    <location>
        <begin position="362"/>
        <end position="382"/>
    </location>
</feature>
<keyword evidence="6 10" id="KW-1133">Transmembrane helix</keyword>
<dbReference type="Pfam" id="PF07993">
    <property type="entry name" value="NAD_binding_4"/>
    <property type="match status" value="1"/>
</dbReference>
<accession>A0ABD2MXE4</accession>
<evidence type="ECO:0000256" key="5">
    <source>
        <dbReference type="ARBA" id="ARBA00022857"/>
    </source>
</evidence>
<dbReference type="CDD" id="cd09071">
    <property type="entry name" value="FAR_C"/>
    <property type="match status" value="1"/>
</dbReference>
<keyword evidence="14" id="KW-1185">Reference proteome</keyword>
<dbReference type="PANTHER" id="PTHR11011">
    <property type="entry name" value="MALE STERILITY PROTEIN 2-RELATED"/>
    <property type="match status" value="1"/>
</dbReference>
<keyword evidence="7 10" id="KW-0443">Lipid metabolism</keyword>
<name>A0ABD2MXE4_9CUCU</name>
<keyword evidence="10" id="KW-0560">Oxidoreductase</keyword>
<evidence type="ECO:0000256" key="6">
    <source>
        <dbReference type="ARBA" id="ARBA00022989"/>
    </source>
</evidence>
<dbReference type="GO" id="GO:0102965">
    <property type="term" value="F:alcohol-forming long-chain fatty acyl-CoA reductase activity"/>
    <property type="evidence" value="ECO:0007669"/>
    <property type="project" value="UniProtKB-EC"/>
</dbReference>
<dbReference type="InterPro" id="IPR026055">
    <property type="entry name" value="FAR"/>
</dbReference>
<evidence type="ECO:0000256" key="9">
    <source>
        <dbReference type="ARBA" id="ARBA00052530"/>
    </source>
</evidence>
<reference evidence="13 14" key="1">
    <citation type="journal article" date="2021" name="BMC Biol.">
        <title>Horizontally acquired antibacterial genes associated with adaptive radiation of ladybird beetles.</title>
        <authorList>
            <person name="Li H.S."/>
            <person name="Tang X.F."/>
            <person name="Huang Y.H."/>
            <person name="Xu Z.Y."/>
            <person name="Chen M.L."/>
            <person name="Du X.Y."/>
            <person name="Qiu B.Y."/>
            <person name="Chen P.T."/>
            <person name="Zhang W."/>
            <person name="Slipinski A."/>
            <person name="Escalona H.E."/>
            <person name="Waterhouse R.M."/>
            <person name="Zwick A."/>
            <person name="Pang H."/>
        </authorList>
    </citation>
    <scope>NUCLEOTIDE SEQUENCE [LARGE SCALE GENOMIC DNA]</scope>
    <source>
        <strain evidence="13">SYSU2018</strain>
    </source>
</reference>